<dbReference type="PANTHER" id="PTHR42852">
    <property type="entry name" value="THIOL:DISULFIDE INTERCHANGE PROTEIN DSBE"/>
    <property type="match status" value="1"/>
</dbReference>
<evidence type="ECO:0000256" key="1">
    <source>
        <dbReference type="ARBA" id="ARBA00004196"/>
    </source>
</evidence>
<evidence type="ECO:0000313" key="7">
    <source>
        <dbReference type="EMBL" id="RGU57765.1"/>
    </source>
</evidence>
<organism evidence="7 8">
    <name type="scientific">Odoribacter splanchnicus</name>
    <dbReference type="NCBI Taxonomy" id="28118"/>
    <lineage>
        <taxon>Bacteria</taxon>
        <taxon>Pseudomonadati</taxon>
        <taxon>Bacteroidota</taxon>
        <taxon>Bacteroidia</taxon>
        <taxon>Bacteroidales</taxon>
        <taxon>Odoribacteraceae</taxon>
        <taxon>Odoribacter</taxon>
    </lineage>
</organism>
<dbReference type="EMBL" id="QRYC01000004">
    <property type="protein sequence ID" value="RGU57765.1"/>
    <property type="molecule type" value="Genomic_DNA"/>
</dbReference>
<dbReference type="PANTHER" id="PTHR42852:SF6">
    <property type="entry name" value="THIOL:DISULFIDE INTERCHANGE PROTEIN DSBE"/>
    <property type="match status" value="1"/>
</dbReference>
<feature type="chain" id="PRO_5019424527" evidence="5">
    <location>
        <begin position="21"/>
        <end position="620"/>
    </location>
</feature>
<keyword evidence="5" id="KW-0732">Signal</keyword>
<evidence type="ECO:0000256" key="3">
    <source>
        <dbReference type="ARBA" id="ARBA00023157"/>
    </source>
</evidence>
<dbReference type="RefSeq" id="WP_087381761.1">
    <property type="nucleotide sequence ID" value="NZ_JADMUD010000013.1"/>
</dbReference>
<dbReference type="AlphaFoldDB" id="A0A412TV69"/>
<evidence type="ECO:0000259" key="6">
    <source>
        <dbReference type="PROSITE" id="PS51352"/>
    </source>
</evidence>
<dbReference type="InterPro" id="IPR013766">
    <property type="entry name" value="Thioredoxin_domain"/>
</dbReference>
<keyword evidence="3" id="KW-1015">Disulfide bond</keyword>
<evidence type="ECO:0000313" key="8">
    <source>
        <dbReference type="Proteomes" id="UP000284243"/>
    </source>
</evidence>
<dbReference type="InterPro" id="IPR000866">
    <property type="entry name" value="AhpC/TSA"/>
</dbReference>
<protein>
    <submittedName>
        <fullName evidence="7">DUF255 domain-containing protein</fullName>
    </submittedName>
</protein>
<dbReference type="InterPro" id="IPR036249">
    <property type="entry name" value="Thioredoxin-like_sf"/>
</dbReference>
<dbReference type="GO" id="GO:0016209">
    <property type="term" value="F:antioxidant activity"/>
    <property type="evidence" value="ECO:0007669"/>
    <property type="project" value="InterPro"/>
</dbReference>
<dbReference type="SUPFAM" id="SSF52833">
    <property type="entry name" value="Thioredoxin-like"/>
    <property type="match status" value="2"/>
</dbReference>
<feature type="domain" description="Thioredoxin" evidence="6">
    <location>
        <begin position="139"/>
        <end position="280"/>
    </location>
</feature>
<evidence type="ECO:0000256" key="5">
    <source>
        <dbReference type="SAM" id="SignalP"/>
    </source>
</evidence>
<evidence type="ECO:0000256" key="4">
    <source>
        <dbReference type="ARBA" id="ARBA00023284"/>
    </source>
</evidence>
<dbReference type="PROSITE" id="PS51352">
    <property type="entry name" value="THIOREDOXIN_2"/>
    <property type="match status" value="2"/>
</dbReference>
<dbReference type="CDD" id="cd02966">
    <property type="entry name" value="TlpA_like_family"/>
    <property type="match status" value="1"/>
</dbReference>
<comment type="subcellular location">
    <subcellularLocation>
        <location evidence="1">Cell envelope</location>
    </subcellularLocation>
</comment>
<accession>A0A412TV69</accession>
<keyword evidence="2" id="KW-0201">Cytochrome c-type biogenesis</keyword>
<evidence type="ECO:0000256" key="2">
    <source>
        <dbReference type="ARBA" id="ARBA00022748"/>
    </source>
</evidence>
<proteinExistence type="predicted"/>
<sequence length="620" mass="71428">MRRLVVLFCLFLLCIQEIYAQQQVSDELRAYNDYLLSLSCYKASGELNMAIGEKFMEGDIAGVRRLSAEREKLLMQSIDSVLAFRADAKKSEAAAQLVTRLVFNLGFENTGKVLNRFEPGFDPLCLQEVRQSLEKESKVRPGMPAADFKVFDREGKEYTLASFKGKYIFLEFSASWCSWCKKEIPSIRQAYERFKDSVVFITIHLDDNRDKWLKDLETHAVPWYCLTDLKAWKSPVAKAYNIAGVPNCFIIGKDGLIKAKELRREEITQQLEKLLAAGKGIQFRTGSFQDALQEAEATGKLIFLDGYTSWCAPCKMMNTTVFTDPEVGHFFNEHFINVKFDMEKGEGRELLKRYGMQVFPTYLLLDAAGNEVHRVVGGHDAGEFIRLIREGMDPENSIAGMQKRYETGDREADFLRRYITTLGGGYRFDKIPAVLDELCRKNGETVNEEDWQLIRRYLSDPSSYTFHFVAKHRELFTAYIAPEELEAWIQKVLYVPVFNTVNSLVFDEKEYDAGRFKTLRKDIKIVRPEQKSYLLSILDYYDAFRMDKMDKVLSIFKKQFMSLPASDRWGLTMQLNAMLCAKGNKAQCEEGLHIFRQLFNPVDPILKNFENALNKRIGSL</sequence>
<dbReference type="InterPro" id="IPR050553">
    <property type="entry name" value="Thioredoxin_ResA/DsbE_sf"/>
</dbReference>
<name>A0A412TV69_9BACT</name>
<dbReference type="Pfam" id="PF13899">
    <property type="entry name" value="Thioredoxin_7"/>
    <property type="match status" value="1"/>
</dbReference>
<dbReference type="Gene3D" id="3.40.30.10">
    <property type="entry name" value="Glutaredoxin"/>
    <property type="match status" value="2"/>
</dbReference>
<keyword evidence="4" id="KW-0676">Redox-active center</keyword>
<dbReference type="GO" id="GO:0017004">
    <property type="term" value="P:cytochrome complex assembly"/>
    <property type="evidence" value="ECO:0007669"/>
    <property type="project" value="UniProtKB-KW"/>
</dbReference>
<dbReference type="Proteomes" id="UP000284243">
    <property type="component" value="Unassembled WGS sequence"/>
</dbReference>
<dbReference type="Pfam" id="PF00578">
    <property type="entry name" value="AhpC-TSA"/>
    <property type="match status" value="1"/>
</dbReference>
<gene>
    <name evidence="7" type="ORF">DWW57_04540</name>
</gene>
<reference evidence="7 8" key="1">
    <citation type="submission" date="2018-08" db="EMBL/GenBank/DDBJ databases">
        <title>A genome reference for cultivated species of the human gut microbiota.</title>
        <authorList>
            <person name="Zou Y."/>
            <person name="Xue W."/>
            <person name="Luo G."/>
        </authorList>
    </citation>
    <scope>NUCLEOTIDE SEQUENCE [LARGE SCALE GENOMIC DNA]</scope>
    <source>
        <strain evidence="7 8">AF16-14</strain>
    </source>
</reference>
<feature type="signal peptide" evidence="5">
    <location>
        <begin position="1"/>
        <end position="20"/>
    </location>
</feature>
<dbReference type="GO" id="GO:0030313">
    <property type="term" value="C:cell envelope"/>
    <property type="evidence" value="ECO:0007669"/>
    <property type="project" value="UniProtKB-SubCell"/>
</dbReference>
<feature type="domain" description="Thioredoxin" evidence="6">
    <location>
        <begin position="281"/>
        <end position="393"/>
    </location>
</feature>
<comment type="caution">
    <text evidence="7">The sequence shown here is derived from an EMBL/GenBank/DDBJ whole genome shotgun (WGS) entry which is preliminary data.</text>
</comment>
<dbReference type="GO" id="GO:0016491">
    <property type="term" value="F:oxidoreductase activity"/>
    <property type="evidence" value="ECO:0007669"/>
    <property type="project" value="InterPro"/>
</dbReference>